<dbReference type="AlphaFoldDB" id="W4JTL1"/>
<reference evidence="1 2" key="1">
    <citation type="journal article" date="2012" name="New Phytol.">
        <title>Insight into trade-off between wood decay and parasitism from the genome of a fungal forest pathogen.</title>
        <authorList>
            <person name="Olson A."/>
            <person name="Aerts A."/>
            <person name="Asiegbu F."/>
            <person name="Belbahri L."/>
            <person name="Bouzid O."/>
            <person name="Broberg A."/>
            <person name="Canback B."/>
            <person name="Coutinho P.M."/>
            <person name="Cullen D."/>
            <person name="Dalman K."/>
            <person name="Deflorio G."/>
            <person name="van Diepen L.T."/>
            <person name="Dunand C."/>
            <person name="Duplessis S."/>
            <person name="Durling M."/>
            <person name="Gonthier P."/>
            <person name="Grimwood J."/>
            <person name="Fossdal C.G."/>
            <person name="Hansson D."/>
            <person name="Henrissat B."/>
            <person name="Hietala A."/>
            <person name="Himmelstrand K."/>
            <person name="Hoffmeister D."/>
            <person name="Hogberg N."/>
            <person name="James T.Y."/>
            <person name="Karlsson M."/>
            <person name="Kohler A."/>
            <person name="Kues U."/>
            <person name="Lee Y.H."/>
            <person name="Lin Y.C."/>
            <person name="Lind M."/>
            <person name="Lindquist E."/>
            <person name="Lombard V."/>
            <person name="Lucas S."/>
            <person name="Lunden K."/>
            <person name="Morin E."/>
            <person name="Murat C."/>
            <person name="Park J."/>
            <person name="Raffaello T."/>
            <person name="Rouze P."/>
            <person name="Salamov A."/>
            <person name="Schmutz J."/>
            <person name="Solheim H."/>
            <person name="Stahlberg J."/>
            <person name="Velez H."/>
            <person name="de Vries R.P."/>
            <person name="Wiebenga A."/>
            <person name="Woodward S."/>
            <person name="Yakovlev I."/>
            <person name="Garbelotto M."/>
            <person name="Martin F."/>
            <person name="Grigoriev I.V."/>
            <person name="Stenlid J."/>
        </authorList>
    </citation>
    <scope>NUCLEOTIDE SEQUENCE [LARGE SCALE GENOMIC DNA]</scope>
    <source>
        <strain evidence="1 2">TC 32-1</strain>
    </source>
</reference>
<dbReference type="Proteomes" id="UP000030671">
    <property type="component" value="Unassembled WGS sequence"/>
</dbReference>
<dbReference type="STRING" id="747525.W4JTL1"/>
<proteinExistence type="predicted"/>
<dbReference type="RefSeq" id="XP_009552436.1">
    <property type="nucleotide sequence ID" value="XM_009554141.1"/>
</dbReference>
<dbReference type="HOGENOM" id="CLU_1199958_0_0_1"/>
<protein>
    <submittedName>
        <fullName evidence="1">Uncharacterized protein</fullName>
    </submittedName>
</protein>
<accession>W4JTL1</accession>
<evidence type="ECO:0000313" key="2">
    <source>
        <dbReference type="Proteomes" id="UP000030671"/>
    </source>
</evidence>
<dbReference type="KEGG" id="hir:HETIRDRAFT_430570"/>
<keyword evidence="2" id="KW-1185">Reference proteome</keyword>
<dbReference type="eggNOG" id="ENOG502QUF5">
    <property type="taxonomic scope" value="Eukaryota"/>
</dbReference>
<dbReference type="OrthoDB" id="2343366at2759"/>
<dbReference type="EMBL" id="KI925465">
    <property type="protein sequence ID" value="ETW76231.1"/>
    <property type="molecule type" value="Genomic_DNA"/>
</dbReference>
<evidence type="ECO:0000313" key="1">
    <source>
        <dbReference type="EMBL" id="ETW76231.1"/>
    </source>
</evidence>
<name>W4JTL1_HETIT</name>
<organism evidence="1 2">
    <name type="scientific">Heterobasidion irregulare (strain TC 32-1)</name>
    <dbReference type="NCBI Taxonomy" id="747525"/>
    <lineage>
        <taxon>Eukaryota</taxon>
        <taxon>Fungi</taxon>
        <taxon>Dikarya</taxon>
        <taxon>Basidiomycota</taxon>
        <taxon>Agaricomycotina</taxon>
        <taxon>Agaricomycetes</taxon>
        <taxon>Russulales</taxon>
        <taxon>Bondarzewiaceae</taxon>
        <taxon>Heterobasidion</taxon>
        <taxon>Heterobasidion annosum species complex</taxon>
    </lineage>
</organism>
<dbReference type="GeneID" id="20674461"/>
<gene>
    <name evidence="1" type="ORF">HETIRDRAFT_430570</name>
</gene>
<sequence length="231" mass="25073">MSWSVINLPSAVAAQRERLAETLKYNILLPRECIHPQIARKIGYLIVYTGHALGTEFSLSVSVPYPFSHEEQAEFAKCDSICGGSEHATTGSQSFCTKEIFHAPLSLDTAPDSALGSWSMTQPDCRPLSNTPSYQLISQKANNRYGAVLSALYGFWSARQAVVQSANGARRDVYSVVTFSTSSRLGEIVSSGTLVTEIVRRAPVLVFLSDGEAQVSDATVYDICRKAVTLG</sequence>
<dbReference type="InParanoid" id="W4JTL1"/>